<protein>
    <submittedName>
        <fullName evidence="2">18180_t:CDS:1</fullName>
    </submittedName>
</protein>
<evidence type="ECO:0000313" key="2">
    <source>
        <dbReference type="EMBL" id="CAG8620290.1"/>
    </source>
</evidence>
<keyword evidence="1" id="KW-0812">Transmembrane</keyword>
<organism evidence="2 3">
    <name type="scientific">Dentiscutata erythropus</name>
    <dbReference type="NCBI Taxonomy" id="1348616"/>
    <lineage>
        <taxon>Eukaryota</taxon>
        <taxon>Fungi</taxon>
        <taxon>Fungi incertae sedis</taxon>
        <taxon>Mucoromycota</taxon>
        <taxon>Glomeromycotina</taxon>
        <taxon>Glomeromycetes</taxon>
        <taxon>Diversisporales</taxon>
        <taxon>Gigasporaceae</taxon>
        <taxon>Dentiscutata</taxon>
    </lineage>
</organism>
<feature type="non-terminal residue" evidence="2">
    <location>
        <position position="1"/>
    </location>
</feature>
<name>A0A9N9CZG7_9GLOM</name>
<accession>A0A9N9CZG7</accession>
<proteinExistence type="predicted"/>
<dbReference type="Proteomes" id="UP000789405">
    <property type="component" value="Unassembled WGS sequence"/>
</dbReference>
<sequence length="124" mass="14326">MSTQPLNQENSEQAIQSHLLKVYGSFCLVIAFGVIIFRTLDFIFELPIRPLIEVLFLYEDVANVYKMNFLMFGPVVLLPLATNKKIIIDVSKYRSLLLLETVTNPYHSDERPTIYLDILKLCEN</sequence>
<evidence type="ECO:0000313" key="3">
    <source>
        <dbReference type="Proteomes" id="UP000789405"/>
    </source>
</evidence>
<feature type="transmembrane region" description="Helical" evidence="1">
    <location>
        <begin position="20"/>
        <end position="44"/>
    </location>
</feature>
<dbReference type="AlphaFoldDB" id="A0A9N9CZG7"/>
<gene>
    <name evidence="2" type="ORF">DERYTH_LOCUS8603</name>
</gene>
<keyword evidence="1" id="KW-0472">Membrane</keyword>
<reference evidence="2" key="1">
    <citation type="submission" date="2021-06" db="EMBL/GenBank/DDBJ databases">
        <authorList>
            <person name="Kallberg Y."/>
            <person name="Tangrot J."/>
            <person name="Rosling A."/>
        </authorList>
    </citation>
    <scope>NUCLEOTIDE SEQUENCE</scope>
    <source>
        <strain evidence="2">MA453B</strain>
    </source>
</reference>
<keyword evidence="1" id="KW-1133">Transmembrane helix</keyword>
<feature type="non-terminal residue" evidence="2">
    <location>
        <position position="124"/>
    </location>
</feature>
<dbReference type="EMBL" id="CAJVPY010004469">
    <property type="protein sequence ID" value="CAG8620290.1"/>
    <property type="molecule type" value="Genomic_DNA"/>
</dbReference>
<comment type="caution">
    <text evidence="2">The sequence shown here is derived from an EMBL/GenBank/DDBJ whole genome shotgun (WGS) entry which is preliminary data.</text>
</comment>
<evidence type="ECO:0000256" key="1">
    <source>
        <dbReference type="SAM" id="Phobius"/>
    </source>
</evidence>
<keyword evidence="3" id="KW-1185">Reference proteome</keyword>